<dbReference type="Proteomes" id="UP000004664">
    <property type="component" value="Unassembled WGS sequence"/>
</dbReference>
<dbReference type="InterPro" id="IPR036890">
    <property type="entry name" value="HATPase_C_sf"/>
</dbReference>
<name>G3IWX0_METTV</name>
<dbReference type="InterPro" id="IPR050267">
    <property type="entry name" value="Anti-sigma-factor_SerPK"/>
</dbReference>
<evidence type="ECO:0000313" key="3">
    <source>
        <dbReference type="EMBL" id="EGW23325.1"/>
    </source>
</evidence>
<dbReference type="OrthoDB" id="5769716at2"/>
<keyword evidence="1 3" id="KW-0418">Kinase</keyword>
<evidence type="ECO:0000313" key="4">
    <source>
        <dbReference type="Proteomes" id="UP000004664"/>
    </source>
</evidence>
<dbReference type="AlphaFoldDB" id="G3IWX0"/>
<dbReference type="PANTHER" id="PTHR35526:SF3">
    <property type="entry name" value="ANTI-SIGMA-F FACTOR RSBW"/>
    <property type="match status" value="1"/>
</dbReference>
<dbReference type="RefSeq" id="WP_006891494.1">
    <property type="nucleotide sequence ID" value="NZ_JH109152.1"/>
</dbReference>
<keyword evidence="1 3" id="KW-0723">Serine/threonine-protein kinase</keyword>
<evidence type="ECO:0000259" key="2">
    <source>
        <dbReference type="Pfam" id="PF13581"/>
    </source>
</evidence>
<proteinExistence type="predicted"/>
<dbReference type="PANTHER" id="PTHR35526">
    <property type="entry name" value="ANTI-SIGMA-F FACTOR RSBW-RELATED"/>
    <property type="match status" value="1"/>
</dbReference>
<reference evidence="3 4" key="1">
    <citation type="submission" date="2011-06" db="EMBL/GenBank/DDBJ databases">
        <title>Genomic sequence of Methylobacter tundripaludum SV96.</title>
        <authorList>
            <consortium name="US DOE Joint Genome Institute"/>
            <person name="Lucas S."/>
            <person name="Han J."/>
            <person name="Lapidus A."/>
            <person name="Cheng J.-F."/>
            <person name="Goodwin L."/>
            <person name="Pitluck S."/>
            <person name="Held B."/>
            <person name="Detter J.C."/>
            <person name="Han C."/>
            <person name="Tapia R."/>
            <person name="Land M."/>
            <person name="Hauser L."/>
            <person name="Kyrpides N."/>
            <person name="Ivanova N."/>
            <person name="Ovchinnikova G."/>
            <person name="Pagani I."/>
            <person name="Klotz M.G."/>
            <person name="Dispirito A.A."/>
            <person name="Murrell J.C."/>
            <person name="Dunfield P."/>
            <person name="Kalyuzhnaya M.G."/>
            <person name="Svenning M."/>
            <person name="Trotsenko Y.A."/>
            <person name="Stein L.Y."/>
            <person name="Woyke T."/>
        </authorList>
    </citation>
    <scope>NUCLEOTIDE SEQUENCE [LARGE SCALE GENOMIC DNA]</scope>
    <source>
        <strain evidence="4">ATCC BAA-1195 / DSM 17260 / SV96</strain>
    </source>
</reference>
<dbReference type="SUPFAM" id="SSF55874">
    <property type="entry name" value="ATPase domain of HSP90 chaperone/DNA topoisomerase II/histidine kinase"/>
    <property type="match status" value="1"/>
</dbReference>
<dbReference type="Gene3D" id="3.30.565.10">
    <property type="entry name" value="Histidine kinase-like ATPase, C-terminal domain"/>
    <property type="match status" value="1"/>
</dbReference>
<accession>G3IWX0</accession>
<organism evidence="3 4">
    <name type="scientific">Methylobacter tundripaludum (strain ATCC BAA-1195 / DSM 17260 / SV96)</name>
    <dbReference type="NCBI Taxonomy" id="697282"/>
    <lineage>
        <taxon>Bacteria</taxon>
        <taxon>Pseudomonadati</taxon>
        <taxon>Pseudomonadota</taxon>
        <taxon>Gammaproteobacteria</taxon>
        <taxon>Methylococcales</taxon>
        <taxon>Methylococcaceae</taxon>
        <taxon>Methylobacter</taxon>
    </lineage>
</organism>
<protein>
    <submittedName>
        <fullName evidence="3">Putative anti-sigma regulatory factor, serine/threonine protein kinase</fullName>
    </submittedName>
</protein>
<dbReference type="HOGENOM" id="CLU_129722_1_0_6"/>
<sequence length="129" mass="13609">MNKISVYVAGEPNVAEAVRTAKLMASELGFARIQAYYIATAASELAANLFIHADGGMFEVSALTDRPGLELVVTDHGPGIADIEKALQDGYSTAGGLGCGLPGVQRLMDEMDINSQPGQGTVVRARKWL</sequence>
<dbReference type="GO" id="GO:0004674">
    <property type="term" value="F:protein serine/threonine kinase activity"/>
    <property type="evidence" value="ECO:0007669"/>
    <property type="project" value="UniProtKB-KW"/>
</dbReference>
<gene>
    <name evidence="3" type="ORF">Mettu_2174</name>
</gene>
<dbReference type="STRING" id="697282.Mettu_2174"/>
<evidence type="ECO:0000256" key="1">
    <source>
        <dbReference type="ARBA" id="ARBA00022527"/>
    </source>
</evidence>
<keyword evidence="4" id="KW-1185">Reference proteome</keyword>
<feature type="domain" description="Histidine kinase/HSP90-like ATPase" evidence="2">
    <location>
        <begin position="13"/>
        <end position="127"/>
    </location>
</feature>
<dbReference type="eggNOG" id="COG2172">
    <property type="taxonomic scope" value="Bacteria"/>
</dbReference>
<dbReference type="EMBL" id="JH109152">
    <property type="protein sequence ID" value="EGW23325.1"/>
    <property type="molecule type" value="Genomic_DNA"/>
</dbReference>
<dbReference type="InterPro" id="IPR003594">
    <property type="entry name" value="HATPase_dom"/>
</dbReference>
<dbReference type="Pfam" id="PF13581">
    <property type="entry name" value="HATPase_c_2"/>
    <property type="match status" value="1"/>
</dbReference>
<keyword evidence="1 3" id="KW-0808">Transferase</keyword>
<dbReference type="CDD" id="cd16934">
    <property type="entry name" value="HATPase_RsbT-like"/>
    <property type="match status" value="1"/>
</dbReference>